<name>A0A9D5JWL2_9BACT</name>
<evidence type="ECO:0000259" key="6">
    <source>
        <dbReference type="PROSITE" id="PS50075"/>
    </source>
</evidence>
<dbReference type="SUPFAM" id="SSF56801">
    <property type="entry name" value="Acetyl-CoA synthetase-like"/>
    <property type="match status" value="2"/>
</dbReference>
<dbReference type="SUPFAM" id="SSF52777">
    <property type="entry name" value="CoA-dependent acyltransferases"/>
    <property type="match status" value="3"/>
</dbReference>
<dbReference type="FunFam" id="2.30.38.10:FF:000001">
    <property type="entry name" value="Non-ribosomal peptide synthetase PvdI"/>
    <property type="match status" value="2"/>
</dbReference>
<keyword evidence="5" id="KW-0436">Ligase</keyword>
<dbReference type="NCBIfam" id="NF003417">
    <property type="entry name" value="PRK04813.1"/>
    <property type="match status" value="2"/>
</dbReference>
<dbReference type="EMBL" id="WJJP01000421">
    <property type="protein sequence ID" value="MBD3325489.1"/>
    <property type="molecule type" value="Genomic_DNA"/>
</dbReference>
<dbReference type="PANTHER" id="PTHR45527">
    <property type="entry name" value="NONRIBOSOMAL PEPTIDE SYNTHETASE"/>
    <property type="match status" value="1"/>
</dbReference>
<keyword evidence="3" id="KW-0596">Phosphopantetheine</keyword>
<dbReference type="Pfam" id="PF00501">
    <property type="entry name" value="AMP-binding"/>
    <property type="match status" value="2"/>
</dbReference>
<dbReference type="FunFam" id="3.30.559.30:FF:000001">
    <property type="entry name" value="Non-ribosomal peptide synthetase"/>
    <property type="match status" value="1"/>
</dbReference>
<dbReference type="GO" id="GO:0072330">
    <property type="term" value="P:monocarboxylic acid biosynthetic process"/>
    <property type="evidence" value="ECO:0007669"/>
    <property type="project" value="UniProtKB-ARBA"/>
</dbReference>
<dbReference type="Pfam" id="PF00550">
    <property type="entry name" value="PP-binding"/>
    <property type="match status" value="2"/>
</dbReference>
<dbReference type="FunFam" id="3.40.50.980:FF:000001">
    <property type="entry name" value="Non-ribosomal peptide synthetase"/>
    <property type="match status" value="2"/>
</dbReference>
<organism evidence="7 8">
    <name type="scientific">candidate division KSB3 bacterium</name>
    <dbReference type="NCBI Taxonomy" id="2044937"/>
    <lineage>
        <taxon>Bacteria</taxon>
        <taxon>candidate division KSB3</taxon>
    </lineage>
</organism>
<keyword evidence="4" id="KW-0597">Phosphoprotein</keyword>
<dbReference type="InterPro" id="IPR000873">
    <property type="entry name" value="AMP-dep_synth/lig_dom"/>
</dbReference>
<dbReference type="CDD" id="cd19531">
    <property type="entry name" value="LCL_NRPS-like"/>
    <property type="match status" value="2"/>
</dbReference>
<dbReference type="FunFam" id="3.30.559.10:FF:000012">
    <property type="entry name" value="Non-ribosomal peptide synthetase"/>
    <property type="match status" value="1"/>
</dbReference>
<evidence type="ECO:0000256" key="2">
    <source>
        <dbReference type="ARBA" id="ARBA00006432"/>
    </source>
</evidence>
<dbReference type="InterPro" id="IPR023213">
    <property type="entry name" value="CAT-like_dom_sf"/>
</dbReference>
<dbReference type="InterPro" id="IPR025110">
    <property type="entry name" value="AMP-bd_C"/>
</dbReference>
<dbReference type="SUPFAM" id="SSF47336">
    <property type="entry name" value="ACP-like"/>
    <property type="match status" value="2"/>
</dbReference>
<dbReference type="Gene3D" id="2.30.38.10">
    <property type="entry name" value="Luciferase, Domain 3"/>
    <property type="match status" value="2"/>
</dbReference>
<dbReference type="FunFam" id="3.40.50.12780:FF:000012">
    <property type="entry name" value="Non-ribosomal peptide synthetase"/>
    <property type="match status" value="2"/>
</dbReference>
<comment type="caution">
    <text evidence="7">The sequence shown here is derived from an EMBL/GenBank/DDBJ whole genome shotgun (WGS) entry which is preliminary data.</text>
</comment>
<dbReference type="PROSITE" id="PS50075">
    <property type="entry name" value="CARRIER"/>
    <property type="match status" value="2"/>
</dbReference>
<comment type="cofactor">
    <cofactor evidence="1">
        <name>pantetheine 4'-phosphate</name>
        <dbReference type="ChEBI" id="CHEBI:47942"/>
    </cofactor>
</comment>
<dbReference type="Gene3D" id="3.30.559.30">
    <property type="entry name" value="Nonribosomal peptide synthetase, condensation domain"/>
    <property type="match status" value="2"/>
</dbReference>
<dbReference type="GO" id="GO:0016874">
    <property type="term" value="F:ligase activity"/>
    <property type="evidence" value="ECO:0007669"/>
    <property type="project" value="UniProtKB-KW"/>
</dbReference>
<dbReference type="PROSITE" id="PS00012">
    <property type="entry name" value="PHOSPHOPANTETHEINE"/>
    <property type="match status" value="2"/>
</dbReference>
<dbReference type="FunFam" id="1.10.1200.10:FF:000005">
    <property type="entry name" value="Nonribosomal peptide synthetase 1"/>
    <property type="match status" value="1"/>
</dbReference>
<reference evidence="7" key="1">
    <citation type="submission" date="2019-11" db="EMBL/GenBank/DDBJ databases">
        <title>Microbial mats filling the niche in hypersaline microbial mats.</title>
        <authorList>
            <person name="Wong H.L."/>
            <person name="Macleod F.I."/>
            <person name="White R.A. III"/>
            <person name="Burns B.P."/>
        </authorList>
    </citation>
    <scope>NUCLEOTIDE SEQUENCE</scope>
    <source>
        <strain evidence="7">Rbin_158</strain>
    </source>
</reference>
<dbReference type="InterPro" id="IPR045851">
    <property type="entry name" value="AMP-bd_C_sf"/>
</dbReference>
<evidence type="ECO:0000313" key="7">
    <source>
        <dbReference type="EMBL" id="MBD3325489.1"/>
    </source>
</evidence>
<proteinExistence type="inferred from homology"/>
<dbReference type="GO" id="GO:0044550">
    <property type="term" value="P:secondary metabolite biosynthetic process"/>
    <property type="evidence" value="ECO:0007669"/>
    <property type="project" value="UniProtKB-ARBA"/>
</dbReference>
<dbReference type="Gene3D" id="3.30.559.10">
    <property type="entry name" value="Chloramphenicol acetyltransferase-like domain"/>
    <property type="match status" value="1"/>
</dbReference>
<dbReference type="InterPro" id="IPR020845">
    <property type="entry name" value="AMP-binding_CS"/>
</dbReference>
<dbReference type="Pfam" id="PF00668">
    <property type="entry name" value="Condensation"/>
    <property type="match status" value="2"/>
</dbReference>
<evidence type="ECO:0000256" key="4">
    <source>
        <dbReference type="ARBA" id="ARBA00022553"/>
    </source>
</evidence>
<feature type="domain" description="Carrier" evidence="6">
    <location>
        <begin position="1778"/>
        <end position="1853"/>
    </location>
</feature>
<dbReference type="InterPro" id="IPR036736">
    <property type="entry name" value="ACP-like_sf"/>
</dbReference>
<dbReference type="Gene3D" id="3.30.300.30">
    <property type="match status" value="2"/>
</dbReference>
<dbReference type="Pfam" id="PF13193">
    <property type="entry name" value="AMP-binding_C"/>
    <property type="match status" value="2"/>
</dbReference>
<sequence>AFTLLLARYSRQKDIMVGSPIANRTRRETESLIGFFVNTLVLRTDLSGNPTFRELLSRVRQTTLEAYAHQDLPFEHLVEVVQPERNLSHSALFQTMFILQNTPQEKLELPGVTLTVLEPEACTAKFDLTLAIDETDSDLHGAIEYNTDLFDRETIRRVARHYAIILRSIVTNPQQRIADIPLLNDDEYHQLVTAWNATTVTYPDPFCLHQLFEAQVERTPDSVAVLDDKQSLTYAQLNARANQLARYLRTIGVEPDVCVGVCLERSVDMVVGLLGILKAGGAYIPLDKDAPQERLAFMLQDAQAAVVVTQQHLIAELPTGDAPILCLDTDWERISTERNTNLTVSTSPEHLAYVIYTSGSTGTPKGAMIPHRAICNHMRWMQEEFPLDPTDKVLQKTPYSFDASVWEFYAPLLAGARLIMARPGGHQESRYLVRVIAEYGVTILQLVPSLLQVLLDEDDFKHCTSLRRVFCGGEALSAALRDRFFAALNAELHNLYGPTEATIDTVFRTCQRDEPYQQTVPIGRPVANTQAYVLDPHLHPVPIGVPGELYLGGANLGRGYVNRPELTAGSFVPNPFHPGARLYKTGDLVRYLADGNIEFLGRVDFQVKVRGFRIEIEEVEIALRRHPAVQHAAVVAREDPGGNTRLIGYIIPAKEASPAPGELRQFLLAHLPEYMVPSLFVSLEAFPLTTSGKVNRRALPEPPEDWYAAEHAPAASRTPIEELLIGLWQQLLGVPQVGIHDQFFELGGHSLLATQLVSRIRDAFAVELPVRRVFERPTIAGLADLITAALQDDQPVAPPMSQVSREEHLPLSFAQERLWFLEQFEGQQAVYNIPAALKITGTLEIEDLQRSLNQIVRRHETLRTSFTDVDGKPVQVIAPAMDIPVPIVDVQSLSKEAQATEAQRIMAVEAARPFDLEQGSLLRILLIRLSQSEHLLLITMHHIITDGWSMGVFIRELALLFEAHSQGIPARLPDLPVQYADFAQWQREWLTGEPLERHMHYWRRQLAGAPPLLELPTDRPRPAVQTFHGKTEYFQLDTALTQALRTFSQQEGATLFMTLLAAFTLLLERYSHQEDIVVGTPIANRTRSEIEPLIGFFVNTLVLRTDLSGNPTFTDLLARVRQTTLDAYVHQDVPFEHVVDQLQPVRSLSYAPLFQVMLILQNTPVEPLTLPGMTLTPLETEGISAKFDLTLAFEETDAGLQGALEYNTDLFDRATICKFLAHFDNVLRSVTSYPHQPILSVSLLSEADRQHVVRDWNATEVEYPLDQCIHQLFEAQAANTPEAVAVVYREKTLTYRELDQRANQLARYLQQRGVGPEVLVGICLERSLEMMVGLVGILKAGGAYVPLDPEYPQERVAFMIEDSQISVVVTQQKFLTVIPEQTVTPICLDTDWEAIAQERSDPPLSDVTADNLMYVIYTSGSTGKPKGAMNIHRALCNRLLWMQEAYQLTEHDRVVQKTPCSFDVSGWEFFWPLITGARLVMAEPGGHKDSAYLVRMIRDQQITTMHFVPSMLQVFLEEPDVEHCTSLHRVICSGEALSYPLQERFFSRLKTAELHNLYGPTEAAIDVTFWHCLPASQRRIVPIGRPIANTQIYIVDAAFQPVPVGVPGELYIGGVNLARGYFARPELTAEKFVPNPFSQVPGSRLYATGDLARFLPDGTIDYLGRIDHQVKIRGFRVELGEIEATLARHPAIRETVVILREESPDDKRLVAYYVSDQEQELALPELRHFLRQHVPEYMIPAAFVRLDKMPLMPNGKLDRRALPIPELSRDDLQERYVAPRNPVEERLAEIWADILRIDRVGVYDNFFELGGHSLLAAQVIARIQKAFGVKLPLMNLFETPTIAHLADCVQLRLWAGQEGQSHAEPLHEDEEEFEL</sequence>
<dbReference type="GO" id="GO:0005829">
    <property type="term" value="C:cytosol"/>
    <property type="evidence" value="ECO:0007669"/>
    <property type="project" value="TreeGrafter"/>
</dbReference>
<dbReference type="PROSITE" id="PS00455">
    <property type="entry name" value="AMP_BINDING"/>
    <property type="match status" value="2"/>
</dbReference>
<evidence type="ECO:0000256" key="1">
    <source>
        <dbReference type="ARBA" id="ARBA00001957"/>
    </source>
</evidence>
<dbReference type="PANTHER" id="PTHR45527:SF1">
    <property type="entry name" value="FATTY ACID SYNTHASE"/>
    <property type="match status" value="1"/>
</dbReference>
<dbReference type="FunFam" id="1.10.1200.10:FF:000016">
    <property type="entry name" value="Non-ribosomal peptide synthase"/>
    <property type="match status" value="1"/>
</dbReference>
<dbReference type="InterPro" id="IPR010071">
    <property type="entry name" value="AA_adenyl_dom"/>
</dbReference>
<evidence type="ECO:0000256" key="3">
    <source>
        <dbReference type="ARBA" id="ARBA00022450"/>
    </source>
</evidence>
<evidence type="ECO:0000256" key="5">
    <source>
        <dbReference type="ARBA" id="ARBA00022598"/>
    </source>
</evidence>
<dbReference type="CDD" id="cd17646">
    <property type="entry name" value="A_NRPS_AB3403-like"/>
    <property type="match status" value="1"/>
</dbReference>
<dbReference type="FunFam" id="3.40.50.980:FF:000002">
    <property type="entry name" value="Enterobactin synthetase component F"/>
    <property type="match status" value="1"/>
</dbReference>
<dbReference type="InterPro" id="IPR009081">
    <property type="entry name" value="PP-bd_ACP"/>
</dbReference>
<dbReference type="InterPro" id="IPR001242">
    <property type="entry name" value="Condensation_dom"/>
</dbReference>
<evidence type="ECO:0000313" key="8">
    <source>
        <dbReference type="Proteomes" id="UP000649604"/>
    </source>
</evidence>
<protein>
    <submittedName>
        <fullName evidence="7">Amino acid adenylation domain-containing protein</fullName>
    </submittedName>
</protein>
<dbReference type="CDD" id="cd05930">
    <property type="entry name" value="A_NRPS"/>
    <property type="match status" value="1"/>
</dbReference>
<dbReference type="InterPro" id="IPR020806">
    <property type="entry name" value="PKS_PP-bd"/>
</dbReference>
<accession>A0A9D5JWL2</accession>
<dbReference type="GO" id="GO:0043041">
    <property type="term" value="P:amino acid activation for nonribosomal peptide biosynthetic process"/>
    <property type="evidence" value="ECO:0007669"/>
    <property type="project" value="TreeGrafter"/>
</dbReference>
<dbReference type="InterPro" id="IPR006162">
    <property type="entry name" value="Ppantetheine_attach_site"/>
</dbReference>
<feature type="non-terminal residue" evidence="7">
    <location>
        <position position="1"/>
    </location>
</feature>
<dbReference type="Gene3D" id="3.40.50.980">
    <property type="match status" value="4"/>
</dbReference>
<dbReference type="FunFam" id="3.30.300.30:FF:000010">
    <property type="entry name" value="Enterobactin synthetase component F"/>
    <property type="match status" value="2"/>
</dbReference>
<comment type="similarity">
    <text evidence="2">Belongs to the ATP-dependent AMP-binding enzyme family.</text>
</comment>
<feature type="domain" description="Carrier" evidence="6">
    <location>
        <begin position="715"/>
        <end position="790"/>
    </location>
</feature>
<gene>
    <name evidence="7" type="ORF">GF339_12940</name>
</gene>
<dbReference type="GO" id="GO:0031177">
    <property type="term" value="F:phosphopantetheine binding"/>
    <property type="evidence" value="ECO:0007669"/>
    <property type="project" value="InterPro"/>
</dbReference>
<dbReference type="Proteomes" id="UP000649604">
    <property type="component" value="Unassembled WGS sequence"/>
</dbReference>
<dbReference type="SMART" id="SM00823">
    <property type="entry name" value="PKS_PP"/>
    <property type="match status" value="2"/>
</dbReference>
<dbReference type="NCBIfam" id="TIGR01733">
    <property type="entry name" value="AA-adenyl-dom"/>
    <property type="match status" value="2"/>
</dbReference>
<dbReference type="Gene3D" id="1.10.1200.10">
    <property type="entry name" value="ACP-like"/>
    <property type="match status" value="2"/>
</dbReference>